<keyword evidence="2" id="KW-1185">Reference proteome</keyword>
<organism evidence="1 2">
    <name type="scientific">Dendrobium nobile</name>
    <name type="common">Orchid</name>
    <dbReference type="NCBI Taxonomy" id="94219"/>
    <lineage>
        <taxon>Eukaryota</taxon>
        <taxon>Viridiplantae</taxon>
        <taxon>Streptophyta</taxon>
        <taxon>Embryophyta</taxon>
        <taxon>Tracheophyta</taxon>
        <taxon>Spermatophyta</taxon>
        <taxon>Magnoliopsida</taxon>
        <taxon>Liliopsida</taxon>
        <taxon>Asparagales</taxon>
        <taxon>Orchidaceae</taxon>
        <taxon>Epidendroideae</taxon>
        <taxon>Malaxideae</taxon>
        <taxon>Dendrobiinae</taxon>
        <taxon>Dendrobium</taxon>
    </lineage>
</organism>
<evidence type="ECO:0000313" key="2">
    <source>
        <dbReference type="Proteomes" id="UP000829196"/>
    </source>
</evidence>
<dbReference type="AlphaFoldDB" id="A0A8T3AZV2"/>
<name>A0A8T3AZV2_DENNO</name>
<accession>A0A8T3AZV2</accession>
<reference evidence="1" key="1">
    <citation type="journal article" date="2022" name="Front. Genet.">
        <title>Chromosome-Scale Assembly of the Dendrobium nobile Genome Provides Insights Into the Molecular Mechanism of the Biosynthesis of the Medicinal Active Ingredient of Dendrobium.</title>
        <authorList>
            <person name="Xu Q."/>
            <person name="Niu S.-C."/>
            <person name="Li K.-L."/>
            <person name="Zheng P.-J."/>
            <person name="Zhang X.-J."/>
            <person name="Jia Y."/>
            <person name="Liu Y."/>
            <person name="Niu Y.-X."/>
            <person name="Yu L.-H."/>
            <person name="Chen D.-F."/>
            <person name="Zhang G.-Q."/>
        </authorList>
    </citation>
    <scope>NUCLEOTIDE SEQUENCE</scope>
    <source>
        <tissue evidence="1">Leaf</tissue>
    </source>
</reference>
<evidence type="ECO:0000313" key="1">
    <source>
        <dbReference type="EMBL" id="KAI0499735.1"/>
    </source>
</evidence>
<sequence length="77" mass="8700">MRQLVVRQKFGVRRWSGKSPTTSGGPIEVQHYAVVRQKSGHQLVDLRKFGVRWCFIRSLGINWCFGESPTLGGLAEV</sequence>
<comment type="caution">
    <text evidence="1">The sequence shown here is derived from an EMBL/GenBank/DDBJ whole genome shotgun (WGS) entry which is preliminary data.</text>
</comment>
<gene>
    <name evidence="1" type="ORF">KFK09_017943</name>
</gene>
<proteinExistence type="predicted"/>
<dbReference type="Proteomes" id="UP000829196">
    <property type="component" value="Unassembled WGS sequence"/>
</dbReference>
<protein>
    <submittedName>
        <fullName evidence="1">Uncharacterized protein</fullName>
    </submittedName>
</protein>
<dbReference type="EMBL" id="JAGYWB010000013">
    <property type="protein sequence ID" value="KAI0499735.1"/>
    <property type="molecule type" value="Genomic_DNA"/>
</dbReference>